<dbReference type="EMBL" id="BNJJ01000009">
    <property type="protein sequence ID" value="GHO85587.1"/>
    <property type="molecule type" value="Genomic_DNA"/>
</dbReference>
<comment type="caution">
    <text evidence="1">The sequence shown here is derived from an EMBL/GenBank/DDBJ whole genome shotgun (WGS) entry which is preliminary data.</text>
</comment>
<protein>
    <recommendedName>
        <fullName evidence="3">Nitrile hydratase alpha /Thiocyanate hydrolase gamma domain-containing protein</fullName>
    </recommendedName>
</protein>
<dbReference type="InterPro" id="IPR022513">
    <property type="entry name" value="TOMM_pelo"/>
</dbReference>
<organism evidence="1 2">
    <name type="scientific">Dictyobacter formicarum</name>
    <dbReference type="NCBI Taxonomy" id="2778368"/>
    <lineage>
        <taxon>Bacteria</taxon>
        <taxon>Bacillati</taxon>
        <taxon>Chloroflexota</taxon>
        <taxon>Ktedonobacteria</taxon>
        <taxon>Ktedonobacterales</taxon>
        <taxon>Dictyobacteraceae</taxon>
        <taxon>Dictyobacter</taxon>
    </lineage>
</organism>
<evidence type="ECO:0000313" key="1">
    <source>
        <dbReference type="EMBL" id="GHO85587.1"/>
    </source>
</evidence>
<dbReference type="Gene3D" id="3.90.330.10">
    <property type="entry name" value="Nitrile hydratase alpha /Thiocyanate hydrolase gamma"/>
    <property type="match status" value="1"/>
</dbReference>
<evidence type="ECO:0008006" key="3">
    <source>
        <dbReference type="Google" id="ProtNLM"/>
    </source>
</evidence>
<sequence>MFDKASYEQNKKKLFARTMKDAALRREMLNNPRAVLERELGIKLPAGTNVQVHVNSPDTLHIVLPAESDAAAVQELSDADLEAVSGGLPCSGHGSNSVTTWGGGLCTPCM</sequence>
<accession>A0ABQ3VHD0</accession>
<reference evidence="1 2" key="1">
    <citation type="journal article" date="2021" name="Int. J. Syst. Evol. Microbiol.">
        <title>Reticulibacter mediterranei gen. nov., sp. nov., within the new family Reticulibacteraceae fam. nov., and Ktedonospora formicarum gen. nov., sp. nov., Ktedonobacter robiniae sp. nov., Dictyobacter formicarum sp. nov. and Dictyobacter arantiisoli sp. nov., belonging to the class Ktedonobacteria.</title>
        <authorList>
            <person name="Yabe S."/>
            <person name="Zheng Y."/>
            <person name="Wang C.M."/>
            <person name="Sakai Y."/>
            <person name="Abe K."/>
            <person name="Yokota A."/>
            <person name="Donadio S."/>
            <person name="Cavaletti L."/>
            <person name="Monciardini P."/>
        </authorList>
    </citation>
    <scope>NUCLEOTIDE SEQUENCE [LARGE SCALE GENOMIC DNA]</scope>
    <source>
        <strain evidence="1 2">SOSP1-9</strain>
    </source>
</reference>
<dbReference type="RefSeq" id="WP_201363226.1">
    <property type="nucleotide sequence ID" value="NZ_BNJJ01000009.1"/>
</dbReference>
<evidence type="ECO:0000313" key="2">
    <source>
        <dbReference type="Proteomes" id="UP000635565"/>
    </source>
</evidence>
<keyword evidence="2" id="KW-1185">Reference proteome</keyword>
<proteinExistence type="predicted"/>
<dbReference type="InterPro" id="IPR036648">
    <property type="entry name" value="CN_Hdrase_a/SCN_Hdrase_g_sf"/>
</dbReference>
<dbReference type="NCBIfam" id="TIGR03793">
    <property type="entry name" value="leader_NHLP"/>
    <property type="match status" value="1"/>
</dbReference>
<dbReference type="Proteomes" id="UP000635565">
    <property type="component" value="Unassembled WGS sequence"/>
</dbReference>
<gene>
    <name evidence="1" type="ORF">KSZ_35930</name>
</gene>
<name>A0ABQ3VHD0_9CHLR</name>
<dbReference type="SUPFAM" id="SSF56209">
    <property type="entry name" value="Nitrile hydratase alpha chain"/>
    <property type="match status" value="1"/>
</dbReference>